<feature type="region of interest" description="Disordered" evidence="1">
    <location>
        <begin position="311"/>
        <end position="387"/>
    </location>
</feature>
<feature type="region of interest" description="Disordered" evidence="1">
    <location>
        <begin position="270"/>
        <end position="298"/>
    </location>
</feature>
<dbReference type="GeneID" id="59284906"/>
<dbReference type="Proteomes" id="UP000578531">
    <property type="component" value="Unassembled WGS sequence"/>
</dbReference>
<evidence type="ECO:0000313" key="2">
    <source>
        <dbReference type="EMBL" id="KAF6238731.1"/>
    </source>
</evidence>
<dbReference type="AlphaFoldDB" id="A0A8H6G1F0"/>
<organism evidence="2 3">
    <name type="scientific">Letharia columbiana</name>
    <dbReference type="NCBI Taxonomy" id="112416"/>
    <lineage>
        <taxon>Eukaryota</taxon>
        <taxon>Fungi</taxon>
        <taxon>Dikarya</taxon>
        <taxon>Ascomycota</taxon>
        <taxon>Pezizomycotina</taxon>
        <taxon>Lecanoromycetes</taxon>
        <taxon>OSLEUM clade</taxon>
        <taxon>Lecanoromycetidae</taxon>
        <taxon>Lecanorales</taxon>
        <taxon>Lecanorineae</taxon>
        <taxon>Parmeliaceae</taxon>
        <taxon>Letharia</taxon>
    </lineage>
</organism>
<evidence type="ECO:0000256" key="1">
    <source>
        <dbReference type="SAM" id="MobiDB-lite"/>
    </source>
</evidence>
<protein>
    <submittedName>
        <fullName evidence="2">Uncharacterized protein</fullName>
    </submittedName>
</protein>
<reference evidence="2 3" key="1">
    <citation type="journal article" date="2020" name="Genomics">
        <title>Complete, high-quality genomes from long-read metagenomic sequencing of two wolf lichen thalli reveals enigmatic genome architecture.</title>
        <authorList>
            <person name="McKenzie S.K."/>
            <person name="Walston R.F."/>
            <person name="Allen J.L."/>
        </authorList>
    </citation>
    <scope>NUCLEOTIDE SEQUENCE [LARGE SCALE GENOMIC DNA]</scope>
    <source>
        <strain evidence="2">WasteWater2</strain>
    </source>
</reference>
<keyword evidence="3" id="KW-1185">Reference proteome</keyword>
<gene>
    <name evidence="2" type="ORF">HO173_003237</name>
</gene>
<evidence type="ECO:0000313" key="3">
    <source>
        <dbReference type="Proteomes" id="UP000578531"/>
    </source>
</evidence>
<accession>A0A8H6G1F0</accession>
<sequence length="387" mass="42789">MFPYPISHPALVALPNSLTTAWMPPTFDGVTLFDLFNQDTPQTRIMQEMYGPSTKSDELYESSSAYVIQPKWGNPFPTLSGILGTDTVCLAIAGRQDEVNAVRHSEYAFISSRWDDLTLQRPGRILTRYGAEMVATKNICPRHTSEISSRAAHFCPTSISTLENDVGELGGPAAASIPINPSDIGKRKVSHIVSHRLAATCTGERLGRPAGLVRPSHSNLAALLTCCTLLLHTSLSPTNFFEAIHNSARPAYYSAPPTMTSQERVVRQPPQYGGFEDTQEELDWYGSNPEGIDRDRPLPEVLSEDDMALLQEKDESDPSDAEWSRGTYSDASRSPSPPFNTLPIFYHPPIKRKASVSLDKQKEPRKGTKRSKLAPMIPSEVASRYLR</sequence>
<name>A0A8H6G1F0_9LECA</name>
<dbReference type="EMBL" id="JACCJC010000008">
    <property type="protein sequence ID" value="KAF6238731.1"/>
    <property type="molecule type" value="Genomic_DNA"/>
</dbReference>
<comment type="caution">
    <text evidence="2">The sequence shown here is derived from an EMBL/GenBank/DDBJ whole genome shotgun (WGS) entry which is preliminary data.</text>
</comment>
<proteinExistence type="predicted"/>
<dbReference type="RefSeq" id="XP_037168030.1">
    <property type="nucleotide sequence ID" value="XM_037305165.1"/>
</dbReference>